<dbReference type="AlphaFoldDB" id="A0A543FN71"/>
<keyword evidence="1" id="KW-1133">Transmembrane helix</keyword>
<keyword evidence="3" id="KW-1185">Reference proteome</keyword>
<feature type="transmembrane region" description="Helical" evidence="1">
    <location>
        <begin position="21"/>
        <end position="45"/>
    </location>
</feature>
<reference evidence="2 3" key="1">
    <citation type="submission" date="2019-06" db="EMBL/GenBank/DDBJ databases">
        <title>Sequencing the genomes of 1000 actinobacteria strains.</title>
        <authorList>
            <person name="Klenk H.-P."/>
        </authorList>
    </citation>
    <scope>NUCLEOTIDE SEQUENCE [LARGE SCALE GENOMIC DNA]</scope>
    <source>
        <strain evidence="2 3">DSM 45511</strain>
    </source>
</reference>
<sequence>MAAPAAFRTSRATRRRRAARVRAGIEVIGYAGSFVTLAAMLVLAATAGALADGMPAGDATVTATYER</sequence>
<comment type="caution">
    <text evidence="2">The sequence shown here is derived from an EMBL/GenBank/DDBJ whole genome shotgun (WGS) entry which is preliminary data.</text>
</comment>
<evidence type="ECO:0000256" key="1">
    <source>
        <dbReference type="SAM" id="Phobius"/>
    </source>
</evidence>
<gene>
    <name evidence="2" type="ORF">FB388_6749</name>
</gene>
<dbReference type="RefSeq" id="WP_142106678.1">
    <property type="nucleotide sequence ID" value="NZ_VFPH01000003.1"/>
</dbReference>
<dbReference type="Proteomes" id="UP000319818">
    <property type="component" value="Unassembled WGS sequence"/>
</dbReference>
<proteinExistence type="predicted"/>
<evidence type="ECO:0000313" key="3">
    <source>
        <dbReference type="Proteomes" id="UP000319818"/>
    </source>
</evidence>
<evidence type="ECO:0000313" key="2">
    <source>
        <dbReference type="EMBL" id="TQM35318.1"/>
    </source>
</evidence>
<name>A0A543FN71_9PSEU</name>
<accession>A0A543FN71</accession>
<keyword evidence="1" id="KW-0812">Transmembrane</keyword>
<protein>
    <submittedName>
        <fullName evidence="2">Uncharacterized protein</fullName>
    </submittedName>
</protein>
<dbReference type="EMBL" id="VFPH01000003">
    <property type="protein sequence ID" value="TQM35318.1"/>
    <property type="molecule type" value="Genomic_DNA"/>
</dbReference>
<keyword evidence="1" id="KW-0472">Membrane</keyword>
<organism evidence="2 3">
    <name type="scientific">Pseudonocardia cypriaca</name>
    <dbReference type="NCBI Taxonomy" id="882449"/>
    <lineage>
        <taxon>Bacteria</taxon>
        <taxon>Bacillati</taxon>
        <taxon>Actinomycetota</taxon>
        <taxon>Actinomycetes</taxon>
        <taxon>Pseudonocardiales</taxon>
        <taxon>Pseudonocardiaceae</taxon>
        <taxon>Pseudonocardia</taxon>
    </lineage>
</organism>